<evidence type="ECO:0000313" key="3">
    <source>
        <dbReference type="Proteomes" id="UP001500840"/>
    </source>
</evidence>
<keyword evidence="3" id="KW-1185">Reference proteome</keyword>
<name>A0ABP8NRM8_9BACT</name>
<dbReference type="InterPro" id="IPR002877">
    <property type="entry name" value="RNA_MeTrfase_FtsJ_dom"/>
</dbReference>
<evidence type="ECO:0000259" key="1">
    <source>
        <dbReference type="Pfam" id="PF01728"/>
    </source>
</evidence>
<keyword evidence="2" id="KW-0489">Methyltransferase</keyword>
<reference evidence="3" key="1">
    <citation type="journal article" date="2019" name="Int. J. Syst. Evol. Microbiol.">
        <title>The Global Catalogue of Microorganisms (GCM) 10K type strain sequencing project: providing services to taxonomists for standard genome sequencing and annotation.</title>
        <authorList>
            <consortium name="The Broad Institute Genomics Platform"/>
            <consortium name="The Broad Institute Genome Sequencing Center for Infectious Disease"/>
            <person name="Wu L."/>
            <person name="Ma J."/>
        </authorList>
    </citation>
    <scope>NUCLEOTIDE SEQUENCE [LARGE SCALE GENOMIC DNA]</scope>
    <source>
        <strain evidence="3">JCM 17759</strain>
    </source>
</reference>
<dbReference type="InterPro" id="IPR029063">
    <property type="entry name" value="SAM-dependent_MTases_sf"/>
</dbReference>
<dbReference type="Pfam" id="PF01728">
    <property type="entry name" value="FtsJ"/>
    <property type="match status" value="1"/>
</dbReference>
<evidence type="ECO:0000313" key="2">
    <source>
        <dbReference type="EMBL" id="GAA4471335.1"/>
    </source>
</evidence>
<dbReference type="Gene3D" id="3.40.50.150">
    <property type="entry name" value="Vaccinia Virus protein VP39"/>
    <property type="match status" value="1"/>
</dbReference>
<feature type="domain" description="Ribosomal RNA methyltransferase FtsJ" evidence="1">
    <location>
        <begin position="196"/>
        <end position="260"/>
    </location>
</feature>
<dbReference type="Proteomes" id="UP001500840">
    <property type="component" value="Unassembled WGS sequence"/>
</dbReference>
<organism evidence="2 3">
    <name type="scientific">Novipirellula rosea</name>
    <dbReference type="NCBI Taxonomy" id="1031540"/>
    <lineage>
        <taxon>Bacteria</taxon>
        <taxon>Pseudomonadati</taxon>
        <taxon>Planctomycetota</taxon>
        <taxon>Planctomycetia</taxon>
        <taxon>Pirellulales</taxon>
        <taxon>Pirellulaceae</taxon>
        <taxon>Novipirellula</taxon>
    </lineage>
</organism>
<accession>A0ABP8NRM8</accession>
<keyword evidence="2" id="KW-0808">Transferase</keyword>
<protein>
    <submittedName>
        <fullName evidence="2">SAM-dependent methyltransferase</fullName>
    </submittedName>
</protein>
<dbReference type="RefSeq" id="WP_345327905.1">
    <property type="nucleotide sequence ID" value="NZ_BAABGA010000120.1"/>
</dbReference>
<dbReference type="PANTHER" id="PTHR37524">
    <property type="entry name" value="RIBOSOMAL RNA LARGE SUBUNIT METHYLTRANSFERASE M"/>
    <property type="match status" value="1"/>
</dbReference>
<dbReference type="EMBL" id="BAABGA010000120">
    <property type="protein sequence ID" value="GAA4471335.1"/>
    <property type="molecule type" value="Genomic_DNA"/>
</dbReference>
<dbReference type="GO" id="GO:0008168">
    <property type="term" value="F:methyltransferase activity"/>
    <property type="evidence" value="ECO:0007669"/>
    <property type="project" value="UniProtKB-KW"/>
</dbReference>
<proteinExistence type="predicted"/>
<sequence length="362" mass="40250">MNKKDNTTAPSSGPSFAMMCCAYGAENAVKASITSEGWRLAFSRPGFVTAKHDEARNPPKGIFIRTSSSSLGQARGTDGASLIDTLCGLLEERYPREFRFDQLHLWPKDRAPIGRFDFEPGIDEVSRAIAEEIYTKIGADWIRSDAPNRVAQPGEKILDVVLLEPSHWFIGTHEAETWPTRWPGGIQPIDLAEEPVSRAYYKAAEAIQWSGFEMQRGDLAVEIGSAPGGACGRLLELGMDVIGIDPAEMDPRIAQHPHFRHIVARADDLPRREFRGAKWMLVDSSVTPNQTLATVANVVCNRNSNFRGLLITLKLGDYDAAERIESWRRKVESWGATDVQIRQLARNRCEVCFAVRLPGRSS</sequence>
<dbReference type="GO" id="GO:0032259">
    <property type="term" value="P:methylation"/>
    <property type="evidence" value="ECO:0007669"/>
    <property type="project" value="UniProtKB-KW"/>
</dbReference>
<dbReference type="PANTHER" id="PTHR37524:SF2">
    <property type="entry name" value="RIBOSOMAL RNA METHYLTRANSFERASE FTSJ DOMAIN-CONTAINING PROTEIN"/>
    <property type="match status" value="1"/>
</dbReference>
<comment type="caution">
    <text evidence="2">The sequence shown here is derived from an EMBL/GenBank/DDBJ whole genome shotgun (WGS) entry which is preliminary data.</text>
</comment>
<gene>
    <name evidence="2" type="ORF">GCM10023156_65760</name>
</gene>
<dbReference type="SUPFAM" id="SSF53335">
    <property type="entry name" value="S-adenosyl-L-methionine-dependent methyltransferases"/>
    <property type="match status" value="1"/>
</dbReference>